<reference evidence="3 4" key="1">
    <citation type="journal article" date="2019" name="Int. J. Syst. Evol. Microbiol.">
        <title>The Global Catalogue of Microorganisms (GCM) 10K type strain sequencing project: providing services to taxonomists for standard genome sequencing and annotation.</title>
        <authorList>
            <consortium name="The Broad Institute Genomics Platform"/>
            <consortium name="The Broad Institute Genome Sequencing Center for Infectious Disease"/>
            <person name="Wu L."/>
            <person name="Ma J."/>
        </authorList>
    </citation>
    <scope>NUCLEOTIDE SEQUENCE [LARGE SCALE GENOMIC DNA]</scope>
    <source>
        <strain evidence="3 4">JCM 11269</strain>
    </source>
</reference>
<keyword evidence="2" id="KW-0472">Membrane</keyword>
<evidence type="ECO:0008006" key="5">
    <source>
        <dbReference type="Google" id="ProtNLM"/>
    </source>
</evidence>
<gene>
    <name evidence="3" type="ORF">GCM10009564_48410</name>
</gene>
<feature type="transmembrane region" description="Helical" evidence="2">
    <location>
        <begin position="217"/>
        <end position="239"/>
    </location>
</feature>
<feature type="compositionally biased region" description="Basic and acidic residues" evidence="1">
    <location>
        <begin position="500"/>
        <end position="518"/>
    </location>
</feature>
<feature type="region of interest" description="Disordered" evidence="1">
    <location>
        <begin position="1"/>
        <end position="211"/>
    </location>
</feature>
<proteinExistence type="predicted"/>
<keyword evidence="2" id="KW-1133">Transmembrane helix</keyword>
<comment type="caution">
    <text evidence="3">The sequence shown here is derived from an EMBL/GenBank/DDBJ whole genome shotgun (WGS) entry which is preliminary data.</text>
</comment>
<evidence type="ECO:0000256" key="2">
    <source>
        <dbReference type="SAM" id="Phobius"/>
    </source>
</evidence>
<feature type="region of interest" description="Disordered" evidence="1">
    <location>
        <begin position="488"/>
        <end position="534"/>
    </location>
</feature>
<feature type="compositionally biased region" description="Basic and acidic residues" evidence="1">
    <location>
        <begin position="90"/>
        <end position="136"/>
    </location>
</feature>
<feature type="region of interest" description="Disordered" evidence="1">
    <location>
        <begin position="673"/>
        <end position="702"/>
    </location>
</feature>
<protein>
    <recommendedName>
        <fullName evidence="5">Large membrane protein</fullName>
    </recommendedName>
</protein>
<name>A0ABN1T5R3_9ACTN</name>
<dbReference type="RefSeq" id="WP_346074095.1">
    <property type="nucleotide sequence ID" value="NZ_BAAAHU010000066.1"/>
</dbReference>
<feature type="region of interest" description="Disordered" evidence="1">
    <location>
        <begin position="237"/>
        <end position="262"/>
    </location>
</feature>
<dbReference type="EMBL" id="BAAAHU010000066">
    <property type="protein sequence ID" value="GAA1015568.1"/>
    <property type="molecule type" value="Genomic_DNA"/>
</dbReference>
<keyword evidence="2" id="KW-0812">Transmembrane</keyword>
<dbReference type="Proteomes" id="UP001501072">
    <property type="component" value="Unassembled WGS sequence"/>
</dbReference>
<evidence type="ECO:0000313" key="3">
    <source>
        <dbReference type="EMBL" id="GAA1015568.1"/>
    </source>
</evidence>
<sequence length="702" mass="72395">MNTERSDHDDAAAGTAGEAPKQAGTPERKASGDGGGASTASQDGAGAPGAAETTKAAKPSETARTSEEQAPSENAEDRRTPETSEAAETTGERKTPETSEDRTPPEDRKPSETAETPEARKAGPFEEQKERQKVAETSETARPAGSSETAEEQRIPEATGTSEDQRSPEEDQGPPEAAETPEGRKTSEGDQEVPDVTAVPDGGGRSGGWRMRGRSPVVIASVAATVLLVGGGGALLAAGTGERPGTAASDGRGTPPPLALDGYAAPGAAGAAAANEIAPGEPNPYGATYRAGGTLPDGPGSAPVYRARGEVTREEVARLAEALGVEGTPAADAQAWRVGSGKDGSGPMLRVSRQAPGTWTFSRYAPGTDNCKGAVCAAVPGVPGTSSVRPVSVAAARKAAAPVLKALGQDDAKVDASRTVGAQRIVNADPRVGGLPTYGWTTGLSIGPQGEVVSGSGRLKKPVKGDTYPVLSARRTLELMNAVPRTGRAGIGGCAAPVPLKDRSPEDHPPKDRPEVPCEAKAPAPPRKESTKSFAGNAFTVDRAVFGLASHSSDGRRALVPSWLFRVRASDGQGVPFTVTHPAVDPKYLTSPKASGGSDGATVTRDVEVTGYSTEGDELTVRFEGGVCADYRASVKEESDRVTVTVTETSRRDRICILVAKVHHESVRLDRPLGDRKVVGSNGREIPRERPGARLPEPSAAR</sequence>
<evidence type="ECO:0000313" key="4">
    <source>
        <dbReference type="Proteomes" id="UP001501072"/>
    </source>
</evidence>
<organism evidence="3 4">
    <name type="scientific">Streptomyces thermogriseus</name>
    <dbReference type="NCBI Taxonomy" id="75292"/>
    <lineage>
        <taxon>Bacteria</taxon>
        <taxon>Bacillati</taxon>
        <taxon>Actinomycetota</taxon>
        <taxon>Actinomycetes</taxon>
        <taxon>Kitasatosporales</taxon>
        <taxon>Streptomycetaceae</taxon>
        <taxon>Streptomyces</taxon>
    </lineage>
</organism>
<evidence type="ECO:0000256" key="1">
    <source>
        <dbReference type="SAM" id="MobiDB-lite"/>
    </source>
</evidence>
<accession>A0ABN1T5R3</accession>
<keyword evidence="4" id="KW-1185">Reference proteome</keyword>
<feature type="compositionally biased region" description="Basic and acidic residues" evidence="1">
    <location>
        <begin position="1"/>
        <end position="11"/>
    </location>
</feature>